<organism evidence="1 2">
    <name type="scientific">Ciona intestinalis</name>
    <name type="common">Transparent sea squirt</name>
    <name type="synonym">Ascidia intestinalis</name>
    <dbReference type="NCBI Taxonomy" id="7719"/>
    <lineage>
        <taxon>Eukaryota</taxon>
        <taxon>Metazoa</taxon>
        <taxon>Chordata</taxon>
        <taxon>Tunicata</taxon>
        <taxon>Ascidiacea</taxon>
        <taxon>Phlebobranchia</taxon>
        <taxon>Cionidae</taxon>
        <taxon>Ciona</taxon>
    </lineage>
</organism>
<keyword evidence="2" id="KW-1185">Reference proteome</keyword>
<dbReference type="Ensembl" id="ENSCINT00000036629.1">
    <property type="protein sequence ID" value="ENSCINP00000036238.1"/>
    <property type="gene ID" value="ENSCING00000024546.1"/>
</dbReference>
<sequence length="54" mass="6519">MFYKSRYQMQYFKHHIIQLPKCGIDAVSKCRITSYTCQSCFLINIVFLVLRIRL</sequence>
<name>H2Y2V3_CIOIN</name>
<accession>H2Y2V3</accession>
<reference evidence="1" key="2">
    <citation type="journal article" date="2008" name="Genome Biol.">
        <title>Improved genome assembly and evidence-based global gene model set for the chordate Ciona intestinalis: new insight into intron and operon populations.</title>
        <authorList>
            <person name="Satou Y."/>
            <person name="Mineta K."/>
            <person name="Ogasawara M."/>
            <person name="Sasakura Y."/>
            <person name="Shoguchi E."/>
            <person name="Ueno K."/>
            <person name="Yamada L."/>
            <person name="Matsumoto J."/>
            <person name="Wasserscheid J."/>
            <person name="Dewar K."/>
            <person name="Wiley G.B."/>
            <person name="Macmil S.L."/>
            <person name="Roe B.A."/>
            <person name="Zeller R.W."/>
            <person name="Hastings K.E."/>
            <person name="Lemaire P."/>
            <person name="Lindquist E."/>
            <person name="Endo T."/>
            <person name="Hotta K."/>
            <person name="Inaba K."/>
        </authorList>
    </citation>
    <scope>NUCLEOTIDE SEQUENCE [LARGE SCALE GENOMIC DNA]</scope>
    <source>
        <strain evidence="1">wild type</strain>
    </source>
</reference>
<reference evidence="2" key="1">
    <citation type="journal article" date="2002" name="Science">
        <title>The draft genome of Ciona intestinalis: insights into chordate and vertebrate origins.</title>
        <authorList>
            <person name="Dehal P."/>
            <person name="Satou Y."/>
            <person name="Campbell R.K."/>
            <person name="Chapman J."/>
            <person name="Degnan B."/>
            <person name="De Tomaso A."/>
            <person name="Davidson B."/>
            <person name="Di Gregorio A."/>
            <person name="Gelpke M."/>
            <person name="Goodstein D.M."/>
            <person name="Harafuji N."/>
            <person name="Hastings K.E."/>
            <person name="Ho I."/>
            <person name="Hotta K."/>
            <person name="Huang W."/>
            <person name="Kawashima T."/>
            <person name="Lemaire P."/>
            <person name="Martinez D."/>
            <person name="Meinertzhagen I.A."/>
            <person name="Necula S."/>
            <person name="Nonaka M."/>
            <person name="Putnam N."/>
            <person name="Rash S."/>
            <person name="Saiga H."/>
            <person name="Satake M."/>
            <person name="Terry A."/>
            <person name="Yamada L."/>
            <person name="Wang H.G."/>
            <person name="Awazu S."/>
            <person name="Azumi K."/>
            <person name="Boore J."/>
            <person name="Branno M."/>
            <person name="Chin-Bow S."/>
            <person name="DeSantis R."/>
            <person name="Doyle S."/>
            <person name="Francino P."/>
            <person name="Keys D.N."/>
            <person name="Haga S."/>
            <person name="Hayashi H."/>
            <person name="Hino K."/>
            <person name="Imai K.S."/>
            <person name="Inaba K."/>
            <person name="Kano S."/>
            <person name="Kobayashi K."/>
            <person name="Kobayashi M."/>
            <person name="Lee B.I."/>
            <person name="Makabe K.W."/>
            <person name="Manohar C."/>
            <person name="Matassi G."/>
            <person name="Medina M."/>
            <person name="Mochizuki Y."/>
            <person name="Mount S."/>
            <person name="Morishita T."/>
            <person name="Miura S."/>
            <person name="Nakayama A."/>
            <person name="Nishizaka S."/>
            <person name="Nomoto H."/>
            <person name="Ohta F."/>
            <person name="Oishi K."/>
            <person name="Rigoutsos I."/>
            <person name="Sano M."/>
            <person name="Sasaki A."/>
            <person name="Sasakura Y."/>
            <person name="Shoguchi E."/>
            <person name="Shin-i T."/>
            <person name="Spagnuolo A."/>
            <person name="Stainier D."/>
            <person name="Suzuki M.M."/>
            <person name="Tassy O."/>
            <person name="Takatori N."/>
            <person name="Tokuoka M."/>
            <person name="Yagi K."/>
            <person name="Yoshizaki F."/>
            <person name="Wada S."/>
            <person name="Zhang C."/>
            <person name="Hyatt P.D."/>
            <person name="Larimer F."/>
            <person name="Detter C."/>
            <person name="Doggett N."/>
            <person name="Glavina T."/>
            <person name="Hawkins T."/>
            <person name="Richardson P."/>
            <person name="Lucas S."/>
            <person name="Kohara Y."/>
            <person name="Levine M."/>
            <person name="Satoh N."/>
            <person name="Rokhsar D.S."/>
        </authorList>
    </citation>
    <scope>NUCLEOTIDE SEQUENCE [LARGE SCALE GENOMIC DNA]</scope>
</reference>
<proteinExistence type="predicted"/>
<dbReference type="EMBL" id="EAAA01001446">
    <property type="status" value="NOT_ANNOTATED_CDS"/>
    <property type="molecule type" value="Genomic_DNA"/>
</dbReference>
<evidence type="ECO:0000313" key="2">
    <source>
        <dbReference type="Proteomes" id="UP000008144"/>
    </source>
</evidence>
<dbReference type="HOGENOM" id="CLU_3049615_0_0_1"/>
<reference evidence="1" key="3">
    <citation type="submission" date="2025-08" db="UniProtKB">
        <authorList>
            <consortium name="Ensembl"/>
        </authorList>
    </citation>
    <scope>IDENTIFICATION</scope>
</reference>
<protein>
    <submittedName>
        <fullName evidence="1">Uncharacterized protein</fullName>
    </submittedName>
</protein>
<reference evidence="1" key="4">
    <citation type="submission" date="2025-09" db="UniProtKB">
        <authorList>
            <consortium name="Ensembl"/>
        </authorList>
    </citation>
    <scope>IDENTIFICATION</scope>
</reference>
<dbReference type="InParanoid" id="H2Y2V3"/>
<dbReference type="AlphaFoldDB" id="H2Y2V3"/>
<evidence type="ECO:0000313" key="1">
    <source>
        <dbReference type="Ensembl" id="ENSCINP00000036238.1"/>
    </source>
</evidence>
<dbReference type="Proteomes" id="UP000008144">
    <property type="component" value="Chromosome 2"/>
</dbReference>